<feature type="compositionally biased region" description="Gly residues" evidence="1">
    <location>
        <begin position="292"/>
        <end position="302"/>
    </location>
</feature>
<evidence type="ECO:0000313" key="4">
    <source>
        <dbReference type="Proteomes" id="UP000034164"/>
    </source>
</evidence>
<feature type="region of interest" description="Disordered" evidence="1">
    <location>
        <begin position="276"/>
        <end position="362"/>
    </location>
</feature>
<dbReference type="PANTHER" id="PTHR31735">
    <property type="entry name" value="VACUOLAR MEMBRANE PROTEIN YPL162C"/>
    <property type="match status" value="1"/>
</dbReference>
<evidence type="ECO:0000313" key="3">
    <source>
        <dbReference type="EMBL" id="KKZ68032.1"/>
    </source>
</evidence>
<dbReference type="VEuPathDB" id="FungiDB:EMCG_06242"/>
<reference evidence="4" key="1">
    <citation type="journal article" date="2015" name="PLoS Genet.">
        <title>The dynamic genome and transcriptome of the human fungal pathogen Blastomyces and close relative Emmonsia.</title>
        <authorList>
            <person name="Munoz J.F."/>
            <person name="Gauthier G.M."/>
            <person name="Desjardins C.A."/>
            <person name="Gallo J.E."/>
            <person name="Holder J."/>
            <person name="Sullivan T.D."/>
            <person name="Marty A.J."/>
            <person name="Carmen J.C."/>
            <person name="Chen Z."/>
            <person name="Ding L."/>
            <person name="Gujja S."/>
            <person name="Magrini V."/>
            <person name="Misas E."/>
            <person name="Mitreva M."/>
            <person name="Priest M."/>
            <person name="Saif S."/>
            <person name="Whiston E.A."/>
            <person name="Young S."/>
            <person name="Zeng Q."/>
            <person name="Goldman W.E."/>
            <person name="Mardis E.R."/>
            <person name="Taylor J.W."/>
            <person name="McEwen J.G."/>
            <person name="Clay O.K."/>
            <person name="Klein B.S."/>
            <person name="Cuomo C.A."/>
        </authorList>
    </citation>
    <scope>NUCLEOTIDE SEQUENCE [LARGE SCALE GENOMIC DNA]</scope>
    <source>
        <strain evidence="4">UAMH 3008</strain>
    </source>
</reference>
<evidence type="ECO:0008006" key="5">
    <source>
        <dbReference type="Google" id="ProtNLM"/>
    </source>
</evidence>
<feature type="transmembrane region" description="Helical" evidence="2">
    <location>
        <begin position="108"/>
        <end position="130"/>
    </location>
</feature>
<dbReference type="InterPro" id="IPR022127">
    <property type="entry name" value="STIMATE/YPL162C"/>
</dbReference>
<evidence type="ECO:0000256" key="2">
    <source>
        <dbReference type="SAM" id="Phobius"/>
    </source>
</evidence>
<accession>A0A0G2IBK3</accession>
<feature type="compositionally biased region" description="Acidic residues" evidence="1">
    <location>
        <begin position="322"/>
        <end position="331"/>
    </location>
</feature>
<dbReference type="PANTHER" id="PTHR31735:SF1">
    <property type="entry name" value="VACUOLAR MEMBRANE PROTEIN YPL162C"/>
    <property type="match status" value="1"/>
</dbReference>
<dbReference type="OrthoDB" id="431202at2759"/>
<feature type="transmembrane region" description="Helical" evidence="2">
    <location>
        <begin position="201"/>
        <end position="221"/>
    </location>
</feature>
<gene>
    <name evidence="3" type="ORF">EMCG_06242</name>
</gene>
<sequence>MADLLPTQTSNVFVAIALATSQTLLFPPPTMTMFPSATSTAIISQQQQGGDGDGDGDGNNGECQLLGSFALIVQAALGALALLSLVYKRWRERPQRPVKVWAFDVSKQVFGSVLLHMANLLASMFSAGQIPVTATYQPNPCSYYLLNLGIDTTFGIPILILLLRVLNHAARYTPLANPPESIESGNYGDPPRAKWWFKQSLIYFLGLVCMKTCVVVLIHMLPFIVKIGDWALRWTEGNTAVQIFFVMLLFPVIMNAVQYYIIDIFIKKAIPAEGHERIPSGDPDDGDDIDGGGRGGGYGGLDDAGMADDDDRHRRSALLAGIDDDDTDLSSDEGSQVVFPDDDEGAVKRSFEAGGKGNGATA</sequence>
<feature type="transmembrane region" description="Helical" evidence="2">
    <location>
        <begin position="142"/>
        <end position="163"/>
    </location>
</feature>
<organism evidence="3 4">
    <name type="scientific">[Emmonsia] crescens</name>
    <dbReference type="NCBI Taxonomy" id="73230"/>
    <lineage>
        <taxon>Eukaryota</taxon>
        <taxon>Fungi</taxon>
        <taxon>Dikarya</taxon>
        <taxon>Ascomycota</taxon>
        <taxon>Pezizomycotina</taxon>
        <taxon>Eurotiomycetes</taxon>
        <taxon>Eurotiomycetidae</taxon>
        <taxon>Onygenales</taxon>
        <taxon>Ajellomycetaceae</taxon>
        <taxon>Emergomyces</taxon>
    </lineage>
</organism>
<dbReference type="AlphaFoldDB" id="A0A0G2IBK3"/>
<name>A0A0G2IBK3_9EURO</name>
<dbReference type="Proteomes" id="UP000034164">
    <property type="component" value="Unassembled WGS sequence"/>
</dbReference>
<proteinExistence type="predicted"/>
<evidence type="ECO:0000256" key="1">
    <source>
        <dbReference type="SAM" id="MobiDB-lite"/>
    </source>
</evidence>
<feature type="transmembrane region" description="Helical" evidence="2">
    <location>
        <begin position="241"/>
        <end position="262"/>
    </location>
</feature>
<keyword evidence="2" id="KW-0472">Membrane</keyword>
<feature type="transmembrane region" description="Helical" evidence="2">
    <location>
        <begin position="65"/>
        <end position="87"/>
    </location>
</feature>
<dbReference type="GO" id="GO:0016020">
    <property type="term" value="C:membrane"/>
    <property type="evidence" value="ECO:0007669"/>
    <property type="project" value="TreeGrafter"/>
</dbReference>
<dbReference type="Pfam" id="PF12400">
    <property type="entry name" value="STIMATE"/>
    <property type="match status" value="1"/>
</dbReference>
<keyword evidence="2" id="KW-1133">Transmembrane helix</keyword>
<keyword evidence="2" id="KW-0812">Transmembrane</keyword>
<protein>
    <recommendedName>
        <fullName evidence="5">Vacuolar membrane protein</fullName>
    </recommendedName>
</protein>
<dbReference type="EMBL" id="LCZI01000155">
    <property type="protein sequence ID" value="KKZ68032.1"/>
    <property type="molecule type" value="Genomic_DNA"/>
</dbReference>
<comment type="caution">
    <text evidence="3">The sequence shown here is derived from an EMBL/GenBank/DDBJ whole genome shotgun (WGS) entry which is preliminary data.</text>
</comment>